<dbReference type="InterPro" id="IPR010998">
    <property type="entry name" value="Integrase_recombinase_N"/>
</dbReference>
<dbReference type="Pfam" id="PF14659">
    <property type="entry name" value="Phage_int_SAM_3"/>
    <property type="match status" value="1"/>
</dbReference>
<accession>A0ABQ6PDL9</accession>
<name>A0ABQ6PDL9_9SPHN</name>
<dbReference type="SUPFAM" id="SSF56349">
    <property type="entry name" value="DNA breaking-rejoining enzymes"/>
    <property type="match status" value="1"/>
</dbReference>
<proteinExistence type="inferred from homology"/>
<dbReference type="Pfam" id="PF13356">
    <property type="entry name" value="Arm-DNA-bind_3"/>
    <property type="match status" value="1"/>
</dbReference>
<evidence type="ECO:0000256" key="3">
    <source>
        <dbReference type="ARBA" id="ARBA00023125"/>
    </source>
</evidence>
<evidence type="ECO:0000256" key="5">
    <source>
        <dbReference type="SAM" id="MobiDB-lite"/>
    </source>
</evidence>
<dbReference type="Gene3D" id="3.30.160.390">
    <property type="entry name" value="Integrase, DNA-binding domain"/>
    <property type="match status" value="1"/>
</dbReference>
<dbReference type="RefSeq" id="WP_317975967.1">
    <property type="nucleotide sequence ID" value="NZ_BTFW01000001.1"/>
</dbReference>
<dbReference type="InterPro" id="IPR013762">
    <property type="entry name" value="Integrase-like_cat_sf"/>
</dbReference>
<dbReference type="InterPro" id="IPR025166">
    <property type="entry name" value="Integrase_DNA_bind_dom"/>
</dbReference>
<reference evidence="7 8" key="1">
    <citation type="submission" date="2023-06" db="EMBL/GenBank/DDBJ databases">
        <title>Draft genome sequence of Novosphingobium sp. strain IK01.</title>
        <authorList>
            <person name="Hatamoto M."/>
            <person name="Ikarashi T."/>
            <person name="Yamaguchi T."/>
        </authorList>
    </citation>
    <scope>NUCLEOTIDE SEQUENCE [LARGE SCALE GENOMIC DNA]</scope>
    <source>
        <strain evidence="7 8">IK01</strain>
    </source>
</reference>
<dbReference type="Gene3D" id="1.10.443.10">
    <property type="entry name" value="Intergrase catalytic core"/>
    <property type="match status" value="1"/>
</dbReference>
<evidence type="ECO:0000256" key="1">
    <source>
        <dbReference type="ARBA" id="ARBA00008857"/>
    </source>
</evidence>
<gene>
    <name evidence="7" type="ORF">NUTIK01_31580</name>
</gene>
<protein>
    <submittedName>
        <fullName evidence="7">Site-specific integrase</fullName>
    </submittedName>
</protein>
<dbReference type="Pfam" id="PF00589">
    <property type="entry name" value="Phage_integrase"/>
    <property type="match status" value="1"/>
</dbReference>
<evidence type="ECO:0000313" key="7">
    <source>
        <dbReference type="EMBL" id="GMM62381.1"/>
    </source>
</evidence>
<evidence type="ECO:0000256" key="4">
    <source>
        <dbReference type="ARBA" id="ARBA00023172"/>
    </source>
</evidence>
<keyword evidence="3" id="KW-0238">DNA-binding</keyword>
<comment type="similarity">
    <text evidence="1">Belongs to the 'phage' integrase family.</text>
</comment>
<organism evidence="7 8">
    <name type="scientific">Novosphingobium pituita</name>
    <dbReference type="NCBI Taxonomy" id="3056842"/>
    <lineage>
        <taxon>Bacteria</taxon>
        <taxon>Pseudomonadati</taxon>
        <taxon>Pseudomonadota</taxon>
        <taxon>Alphaproteobacteria</taxon>
        <taxon>Sphingomonadales</taxon>
        <taxon>Sphingomonadaceae</taxon>
        <taxon>Novosphingobium</taxon>
    </lineage>
</organism>
<dbReference type="EMBL" id="BTFW01000001">
    <property type="protein sequence ID" value="GMM62381.1"/>
    <property type="molecule type" value="Genomic_DNA"/>
</dbReference>
<dbReference type="PROSITE" id="PS51898">
    <property type="entry name" value="TYR_RECOMBINASE"/>
    <property type="match status" value="1"/>
</dbReference>
<dbReference type="PANTHER" id="PTHR30629:SF2">
    <property type="entry name" value="PROPHAGE INTEGRASE INTS-RELATED"/>
    <property type="match status" value="1"/>
</dbReference>
<dbReference type="PANTHER" id="PTHR30629">
    <property type="entry name" value="PROPHAGE INTEGRASE"/>
    <property type="match status" value="1"/>
</dbReference>
<keyword evidence="4" id="KW-0233">DNA recombination</keyword>
<keyword evidence="8" id="KW-1185">Reference proteome</keyword>
<evidence type="ECO:0000259" key="6">
    <source>
        <dbReference type="PROSITE" id="PS51898"/>
    </source>
</evidence>
<evidence type="ECO:0000313" key="8">
    <source>
        <dbReference type="Proteomes" id="UP001187221"/>
    </source>
</evidence>
<evidence type="ECO:0000256" key="2">
    <source>
        <dbReference type="ARBA" id="ARBA00022908"/>
    </source>
</evidence>
<dbReference type="InterPro" id="IPR050808">
    <property type="entry name" value="Phage_Integrase"/>
</dbReference>
<dbReference type="InterPro" id="IPR002104">
    <property type="entry name" value="Integrase_catalytic"/>
</dbReference>
<feature type="domain" description="Tyr recombinase" evidence="6">
    <location>
        <begin position="225"/>
        <end position="425"/>
    </location>
</feature>
<dbReference type="Proteomes" id="UP001187221">
    <property type="component" value="Unassembled WGS sequence"/>
</dbReference>
<feature type="region of interest" description="Disordered" evidence="5">
    <location>
        <begin position="98"/>
        <end position="117"/>
    </location>
</feature>
<dbReference type="InterPro" id="IPR011010">
    <property type="entry name" value="DNA_brk_join_enz"/>
</dbReference>
<dbReference type="InterPro" id="IPR004107">
    <property type="entry name" value="Integrase_SAM-like_N"/>
</dbReference>
<comment type="caution">
    <text evidence="7">The sequence shown here is derived from an EMBL/GenBank/DDBJ whole genome shotgun (WGS) entry which is preliminary data.</text>
</comment>
<dbReference type="Gene3D" id="1.10.150.130">
    <property type="match status" value="1"/>
</dbReference>
<sequence>MAKAPITKRTVDAAKPGTAEYVVWDDGGKETVKGFGLKVTPAGAKTYIFQYRVARAGMADKTAPKKFTIGRHGNLTPDQARARAKELAAMVDAGIDPRQAKLDAEAQKDRARREADEKARLENELEFEKVAERWLEEYELDHRASSVGQAKVSMRKYLIPKLKGRPMPRITKQELQAAFDAVPAGQRASRQQVFAYASILWRWAFERGDIEDNIVPSMLKPKGVKARDRVLVDAELARVWKAALTLREPFGAYFRLLMLTGQRRDEVASMNWSQLNRAEATWTKQSKDVKNEVAHMVPLVPAVIAELDALALAHQIRMASPKPDAAKWPKAGPVVSVKGTHALSCYSQAKEAIDEALALPCKGGAQVAPWRVHDLRRTLATGLQRLGVRFEVTEAVLNHVSGAKSGVAGIYQLHDWKDEKRDALSRWADHLAAITAED</sequence>
<dbReference type="InterPro" id="IPR038488">
    <property type="entry name" value="Integrase_DNA-bd_sf"/>
</dbReference>
<keyword evidence="2" id="KW-0229">DNA integration</keyword>